<dbReference type="RefSeq" id="WP_048838530.1">
    <property type="nucleotide sequence ID" value="NZ_BAMV01000011.1"/>
</dbReference>
<keyword evidence="4 8" id="KW-0031">Aminopeptidase</keyword>
<dbReference type="NCBIfam" id="NF002077">
    <property type="entry name" value="PRK00913.2-4"/>
    <property type="match status" value="1"/>
</dbReference>
<evidence type="ECO:0000313" key="15">
    <source>
        <dbReference type="Proteomes" id="UP000321891"/>
    </source>
</evidence>
<evidence type="ECO:0000313" key="10">
    <source>
        <dbReference type="EMBL" id="GAN60521.1"/>
    </source>
</evidence>
<evidence type="ECO:0000313" key="14">
    <source>
        <dbReference type="Proteomes" id="UP000196086"/>
    </source>
</evidence>
<feature type="active site" evidence="8">
    <location>
        <position position="338"/>
    </location>
</feature>
<dbReference type="CDD" id="cd00433">
    <property type="entry name" value="Peptidase_M17"/>
    <property type="match status" value="1"/>
</dbReference>
<reference evidence="10 13" key="1">
    <citation type="submission" date="2012-11" db="EMBL/GenBank/DDBJ databases">
        <title>Whole genome sequence of Acetobacter cibinongensis 4H-1.</title>
        <authorList>
            <person name="Azuma Y."/>
            <person name="Higashiura N."/>
            <person name="Hirakawa H."/>
            <person name="Matsushita K."/>
        </authorList>
    </citation>
    <scope>NUCLEOTIDE SEQUENCE [LARGE SCALE GENOMIC DNA]</scope>
    <source>
        <strain evidence="10 13">4H-1</strain>
    </source>
</reference>
<comment type="subcellular location">
    <subcellularLocation>
        <location evidence="8">Cytoplasm</location>
    </subcellularLocation>
</comment>
<keyword evidence="6 8" id="KW-0378">Hydrolase</keyword>
<dbReference type="InterPro" id="IPR043472">
    <property type="entry name" value="Macro_dom-like"/>
</dbReference>
<feature type="binding site" evidence="8">
    <location>
        <position position="334"/>
    </location>
    <ligand>
        <name>Mn(2+)</name>
        <dbReference type="ChEBI" id="CHEBI:29035"/>
        <label>1</label>
    </ligand>
</feature>
<dbReference type="NCBIfam" id="NF002075">
    <property type="entry name" value="PRK00913.2-2"/>
    <property type="match status" value="1"/>
</dbReference>
<evidence type="ECO:0000313" key="13">
    <source>
        <dbReference type="Proteomes" id="UP000032671"/>
    </source>
</evidence>
<feature type="binding site" evidence="8">
    <location>
        <position position="336"/>
    </location>
    <ligand>
        <name>Mn(2+)</name>
        <dbReference type="ChEBI" id="CHEBI:29035"/>
        <label>2</label>
    </ligand>
</feature>
<dbReference type="EC" id="3.4.11.1" evidence="8"/>
<dbReference type="AlphaFoldDB" id="A0A1Z5YXX0"/>
<dbReference type="EMBL" id="BJVU01000002">
    <property type="protein sequence ID" value="GEL58225.1"/>
    <property type="molecule type" value="Genomic_DNA"/>
</dbReference>
<gene>
    <name evidence="8 11" type="primary">pepA</name>
    <name evidence="10" type="ORF">Abci_011_251</name>
    <name evidence="11" type="ORF">ACI01nite_08270</name>
    <name evidence="12" type="ORF">HK14_13735</name>
</gene>
<dbReference type="SUPFAM" id="SSF52949">
    <property type="entry name" value="Macro domain-like"/>
    <property type="match status" value="1"/>
</dbReference>
<comment type="catalytic activity">
    <reaction evidence="2 8">
        <text>Release of an N-terminal amino acid, preferentially leucine, but not glutamic or aspartic acids.</text>
        <dbReference type="EC" id="3.4.11.10"/>
    </reaction>
</comment>
<comment type="similarity">
    <text evidence="3 8">Belongs to the peptidase M17 family.</text>
</comment>
<keyword evidence="15" id="KW-1185">Reference proteome</keyword>
<keyword evidence="7 8" id="KW-0464">Manganese</keyword>
<feature type="binding site" evidence="8">
    <location>
        <position position="257"/>
    </location>
    <ligand>
        <name>Mn(2+)</name>
        <dbReference type="ChEBI" id="CHEBI:29035"/>
        <label>1</label>
    </ligand>
</feature>
<comment type="function">
    <text evidence="8">Presumably involved in the processing and regular turnover of intracellular proteins. Catalyzes the removal of unsubstituted N-terminal amino acids from various peptides.</text>
</comment>
<name>A0A1Z5YXX0_9PROT</name>
<accession>A0A0D6N4T6</accession>
<evidence type="ECO:0000256" key="6">
    <source>
        <dbReference type="ARBA" id="ARBA00022801"/>
    </source>
</evidence>
<dbReference type="Proteomes" id="UP000196086">
    <property type="component" value="Unassembled WGS sequence"/>
</dbReference>
<feature type="active site" evidence="8">
    <location>
        <position position="264"/>
    </location>
</feature>
<dbReference type="STRING" id="1231339.Abci_011_251"/>
<dbReference type="Pfam" id="PF00883">
    <property type="entry name" value="Peptidase_M17"/>
    <property type="match status" value="1"/>
</dbReference>
<dbReference type="Gene3D" id="3.40.630.10">
    <property type="entry name" value="Zn peptidases"/>
    <property type="match status" value="1"/>
</dbReference>
<dbReference type="Proteomes" id="UP000321891">
    <property type="component" value="Unassembled WGS sequence"/>
</dbReference>
<reference evidence="11 15" key="3">
    <citation type="submission" date="2019-07" db="EMBL/GenBank/DDBJ databases">
        <title>Whole genome shotgun sequence of Acetobacter cibinongensis NBRC 16605.</title>
        <authorList>
            <person name="Hosoyama A."/>
            <person name="Uohara A."/>
            <person name="Ohji S."/>
            <person name="Ichikawa N."/>
        </authorList>
    </citation>
    <scope>NUCLEOTIDE SEQUENCE [LARGE SCALE GENOMIC DNA]</scope>
    <source>
        <strain evidence="11 15">NBRC 16605</strain>
    </source>
</reference>
<evidence type="ECO:0000256" key="3">
    <source>
        <dbReference type="ARBA" id="ARBA00009528"/>
    </source>
</evidence>
<evidence type="ECO:0000256" key="8">
    <source>
        <dbReference type="HAMAP-Rule" id="MF_00181"/>
    </source>
</evidence>
<dbReference type="HAMAP" id="MF_00181">
    <property type="entry name" value="Cytosol_peptidase_M17"/>
    <property type="match status" value="1"/>
</dbReference>
<dbReference type="PROSITE" id="PS00631">
    <property type="entry name" value="CYTOSOL_AP"/>
    <property type="match status" value="1"/>
</dbReference>
<evidence type="ECO:0000256" key="2">
    <source>
        <dbReference type="ARBA" id="ARBA00000967"/>
    </source>
</evidence>
<evidence type="ECO:0000259" key="9">
    <source>
        <dbReference type="PROSITE" id="PS00631"/>
    </source>
</evidence>
<dbReference type="InterPro" id="IPR011356">
    <property type="entry name" value="Leucine_aapep/pepB"/>
</dbReference>
<dbReference type="Pfam" id="PF02789">
    <property type="entry name" value="Peptidase_M17_N"/>
    <property type="match status" value="1"/>
</dbReference>
<comment type="catalytic activity">
    <reaction evidence="1 8">
        <text>Release of an N-terminal amino acid, Xaa-|-Yaa-, in which Xaa is preferably Leu, but may be other amino acids including Pro although not Arg or Lys, and Yaa may be Pro. Amino acid amides and methyl esters are also readily hydrolyzed, but rates on arylamides are exceedingly low.</text>
        <dbReference type="EC" id="3.4.11.1"/>
    </reaction>
</comment>
<keyword evidence="8" id="KW-0963">Cytoplasm</keyword>
<feature type="binding site" evidence="8">
    <location>
        <position position="257"/>
    </location>
    <ligand>
        <name>Mn(2+)</name>
        <dbReference type="ChEBI" id="CHEBI:29035"/>
        <label>2</label>
    </ligand>
</feature>
<dbReference type="SUPFAM" id="SSF53187">
    <property type="entry name" value="Zn-dependent exopeptidases"/>
    <property type="match status" value="1"/>
</dbReference>
<dbReference type="EC" id="3.4.11.10" evidence="8"/>
<keyword evidence="8" id="KW-0479">Metal-binding</keyword>
<dbReference type="GO" id="GO:0006508">
    <property type="term" value="P:proteolysis"/>
    <property type="evidence" value="ECO:0007669"/>
    <property type="project" value="UniProtKB-KW"/>
</dbReference>
<dbReference type="EMBL" id="JOMQ01000007">
    <property type="protein sequence ID" value="OUJ04154.1"/>
    <property type="molecule type" value="Genomic_DNA"/>
</dbReference>
<proteinExistence type="inferred from homology"/>
<dbReference type="PANTHER" id="PTHR11963">
    <property type="entry name" value="LEUCINE AMINOPEPTIDASE-RELATED"/>
    <property type="match status" value="1"/>
</dbReference>
<organism evidence="12 14">
    <name type="scientific">Acetobacter cibinongensis</name>
    <dbReference type="NCBI Taxonomy" id="146475"/>
    <lineage>
        <taxon>Bacteria</taxon>
        <taxon>Pseudomonadati</taxon>
        <taxon>Pseudomonadota</taxon>
        <taxon>Alphaproteobacteria</taxon>
        <taxon>Acetobacterales</taxon>
        <taxon>Acetobacteraceae</taxon>
        <taxon>Acetobacter</taxon>
    </lineage>
</organism>
<evidence type="ECO:0000256" key="4">
    <source>
        <dbReference type="ARBA" id="ARBA00022438"/>
    </source>
</evidence>
<feature type="binding site" evidence="8">
    <location>
        <position position="252"/>
    </location>
    <ligand>
        <name>Mn(2+)</name>
        <dbReference type="ChEBI" id="CHEBI:29035"/>
        <label>2</label>
    </ligand>
</feature>
<comment type="cofactor">
    <cofactor evidence="8">
        <name>Mn(2+)</name>
        <dbReference type="ChEBI" id="CHEBI:29035"/>
    </cofactor>
    <text evidence="8">Binds 2 manganese ions per subunit.</text>
</comment>
<evidence type="ECO:0000313" key="12">
    <source>
        <dbReference type="EMBL" id="OUJ04154.1"/>
    </source>
</evidence>
<dbReference type="Proteomes" id="UP000032671">
    <property type="component" value="Unassembled WGS sequence"/>
</dbReference>
<dbReference type="EMBL" id="BAMV01000011">
    <property type="protein sequence ID" value="GAN60521.1"/>
    <property type="molecule type" value="Genomic_DNA"/>
</dbReference>
<feature type="binding site" evidence="8">
    <location>
        <position position="336"/>
    </location>
    <ligand>
        <name>Mn(2+)</name>
        <dbReference type="ChEBI" id="CHEBI:29035"/>
        <label>1</label>
    </ligand>
</feature>
<dbReference type="OrthoDB" id="9809354at2"/>
<sequence>MLHVTFAPENLPQNGALALLVAEGQDHSSFYKALDDATGGAISRAAKADGFSGKEGRVTTILAPGAGLDRVVLVGVGAKDAFGPKEAENAGGVAASALLKAEKASVAVAGLPHAAHVALGATLGAYHFGLYQSVPEDDKNHALAKLDVLTSDVAQADAAWPAQAAIARGVILTRDLVTEPANVLTPIEFAERITTLRNLGLDIEVLDRTAMEKLGFGALLGVAQGSENEPRTVIMRWNGGVKDEAPIAFIGKGVTFDCGGISIKPAAGMEEMKGDMAGAATVTGLMAALAGRKAQVNAVGIVGLVENMVSGNAQRPGDVVRSASGQTIEVLNTDAEGRLVLADILWYARERFAPKLMVDLATLTGAIVVSLGHEYAGLFSNNDALAADLAQAGEATGDLLWRMPMGKAYDALIKSDIADMKNIGGGRAGGSITAAQFLKRFVGETPWAHLDIAGTSWLAKGKNGQPKGATGFGVRLLNTFVQTRHEKA</sequence>
<comment type="caution">
    <text evidence="12">The sequence shown here is derived from an EMBL/GenBank/DDBJ whole genome shotgun (WGS) entry which is preliminary data.</text>
</comment>
<dbReference type="NCBIfam" id="NF002073">
    <property type="entry name" value="PRK00913.1-2"/>
    <property type="match status" value="1"/>
</dbReference>
<protein>
    <recommendedName>
        <fullName evidence="8">Probable cytosol aminopeptidase</fullName>
        <ecNumber evidence="8">3.4.11.1</ecNumber>
    </recommendedName>
    <alternativeName>
        <fullName evidence="8">Leucine aminopeptidase</fullName>
        <shortName evidence="8">LAP</shortName>
        <ecNumber evidence="8">3.4.11.10</ecNumber>
    </alternativeName>
    <alternativeName>
        <fullName evidence="8">Leucyl aminopeptidase</fullName>
    </alternativeName>
</protein>
<evidence type="ECO:0000256" key="7">
    <source>
        <dbReference type="ARBA" id="ARBA00023211"/>
    </source>
</evidence>
<dbReference type="Gene3D" id="3.40.220.10">
    <property type="entry name" value="Leucine Aminopeptidase, subunit E, domain 1"/>
    <property type="match status" value="1"/>
</dbReference>
<reference evidence="12 14" key="2">
    <citation type="submission" date="2014-06" db="EMBL/GenBank/DDBJ databases">
        <authorList>
            <person name="Ju J."/>
            <person name="Zhang J."/>
        </authorList>
    </citation>
    <scope>NUCLEOTIDE SEQUENCE [LARGE SCALE GENOMIC DNA]</scope>
    <source>
        <strain evidence="12 14">DsW_47</strain>
    </source>
</reference>
<dbReference type="InterPro" id="IPR000819">
    <property type="entry name" value="Peptidase_M17_C"/>
</dbReference>
<feature type="domain" description="Cytosol aminopeptidase" evidence="9">
    <location>
        <begin position="332"/>
        <end position="339"/>
    </location>
</feature>
<evidence type="ECO:0000313" key="11">
    <source>
        <dbReference type="EMBL" id="GEL58225.1"/>
    </source>
</evidence>
<accession>A0A1Z5YXX0</accession>
<evidence type="ECO:0000256" key="5">
    <source>
        <dbReference type="ARBA" id="ARBA00022670"/>
    </source>
</evidence>
<dbReference type="InterPro" id="IPR008283">
    <property type="entry name" value="Peptidase_M17_N"/>
</dbReference>
<dbReference type="GO" id="GO:0030145">
    <property type="term" value="F:manganese ion binding"/>
    <property type="evidence" value="ECO:0007669"/>
    <property type="project" value="UniProtKB-UniRule"/>
</dbReference>
<feature type="binding site" evidence="8">
    <location>
        <position position="275"/>
    </location>
    <ligand>
        <name>Mn(2+)</name>
        <dbReference type="ChEBI" id="CHEBI:29035"/>
        <label>2</label>
    </ligand>
</feature>
<dbReference type="PANTHER" id="PTHR11963:SF23">
    <property type="entry name" value="CYTOSOL AMINOPEPTIDASE"/>
    <property type="match status" value="1"/>
</dbReference>
<dbReference type="NCBIfam" id="NF002074">
    <property type="entry name" value="PRK00913.1-4"/>
    <property type="match status" value="1"/>
</dbReference>
<evidence type="ECO:0000256" key="1">
    <source>
        <dbReference type="ARBA" id="ARBA00000135"/>
    </source>
</evidence>
<dbReference type="GO" id="GO:0070006">
    <property type="term" value="F:metalloaminopeptidase activity"/>
    <property type="evidence" value="ECO:0007669"/>
    <property type="project" value="InterPro"/>
</dbReference>
<keyword evidence="5 8" id="KW-0645">Protease</keyword>
<dbReference type="PRINTS" id="PR00481">
    <property type="entry name" value="LAMNOPPTDASE"/>
</dbReference>
<dbReference type="InterPro" id="IPR023042">
    <property type="entry name" value="Peptidase_M17_leu_NH2_pept"/>
</dbReference>
<dbReference type="GO" id="GO:0005737">
    <property type="term" value="C:cytoplasm"/>
    <property type="evidence" value="ECO:0007669"/>
    <property type="project" value="UniProtKB-SubCell"/>
</dbReference>